<reference evidence="2 3" key="1">
    <citation type="submission" date="2019-11" db="EMBL/GenBank/DDBJ databases">
        <title>Pseudodesulfovibrio alkaliphilus, sp. nov., an alkaliphilic sulfate-reducing bacteria from mud volcano of Taman peninsula, Russia.</title>
        <authorList>
            <person name="Frolova A."/>
            <person name="Merkel A.Y."/>
            <person name="Slobodkin A.I."/>
        </authorList>
    </citation>
    <scope>NUCLEOTIDE SEQUENCE [LARGE SCALE GENOMIC DNA]</scope>
    <source>
        <strain evidence="2 3">F-1</strain>
    </source>
</reference>
<dbReference type="GO" id="GO:0042910">
    <property type="term" value="F:xenobiotic transmembrane transporter activity"/>
    <property type="evidence" value="ECO:0007669"/>
    <property type="project" value="TreeGrafter"/>
</dbReference>
<keyword evidence="1" id="KW-0472">Membrane</keyword>
<dbReference type="Gene3D" id="3.30.70.1320">
    <property type="entry name" value="Multidrug efflux transporter AcrB pore domain like"/>
    <property type="match status" value="1"/>
</dbReference>
<feature type="transmembrane region" description="Helical" evidence="1">
    <location>
        <begin position="365"/>
        <end position="383"/>
    </location>
</feature>
<feature type="transmembrane region" description="Helical" evidence="1">
    <location>
        <begin position="1053"/>
        <end position="1079"/>
    </location>
</feature>
<feature type="transmembrane region" description="Helical" evidence="1">
    <location>
        <begin position="389"/>
        <end position="406"/>
    </location>
</feature>
<keyword evidence="1" id="KW-0812">Transmembrane</keyword>
<accession>A0A7K1KKX3</accession>
<dbReference type="Proteomes" id="UP000461162">
    <property type="component" value="Unassembled WGS sequence"/>
</dbReference>
<name>A0A7K1KKX3_9BACT</name>
<feature type="transmembrane region" description="Helical" evidence="1">
    <location>
        <begin position="466"/>
        <end position="486"/>
    </location>
</feature>
<feature type="transmembrane region" description="Helical" evidence="1">
    <location>
        <begin position="916"/>
        <end position="936"/>
    </location>
</feature>
<dbReference type="PANTHER" id="PTHR32063:SF16">
    <property type="entry name" value="CATION EFFLUX SYSTEM (ACRB_ACRD_ACRF FAMILY)"/>
    <property type="match status" value="1"/>
</dbReference>
<keyword evidence="3" id="KW-1185">Reference proteome</keyword>
<dbReference type="EMBL" id="WODC01000001">
    <property type="protein sequence ID" value="MUM76552.1"/>
    <property type="molecule type" value="Genomic_DNA"/>
</dbReference>
<feature type="transmembrane region" description="Helical" evidence="1">
    <location>
        <begin position="20"/>
        <end position="42"/>
    </location>
</feature>
<dbReference type="RefSeq" id="WP_155932162.1">
    <property type="nucleotide sequence ID" value="NZ_WODC01000001.1"/>
</dbReference>
<comment type="caution">
    <text evidence="2">The sequence shown here is derived from an EMBL/GenBank/DDBJ whole genome shotgun (WGS) entry which is preliminary data.</text>
</comment>
<dbReference type="InterPro" id="IPR001036">
    <property type="entry name" value="Acrflvin-R"/>
</dbReference>
<gene>
    <name evidence="2" type="ORF">GKC30_02765</name>
</gene>
<evidence type="ECO:0000313" key="2">
    <source>
        <dbReference type="EMBL" id="MUM76552.1"/>
    </source>
</evidence>
<dbReference type="AlphaFoldDB" id="A0A7K1KKX3"/>
<dbReference type="PRINTS" id="PR00702">
    <property type="entry name" value="ACRIFLAVINRP"/>
</dbReference>
<dbReference type="PANTHER" id="PTHR32063">
    <property type="match status" value="1"/>
</dbReference>
<dbReference type="Gene3D" id="3.30.70.1440">
    <property type="entry name" value="Multidrug efflux transporter AcrB pore domain"/>
    <property type="match status" value="1"/>
</dbReference>
<feature type="transmembrane region" description="Helical" evidence="1">
    <location>
        <begin position="977"/>
        <end position="995"/>
    </location>
</feature>
<sequence length="1089" mass="117745">MVGSEPGRTGLIGSIVGYFLTSRMSVILALAALALGAAAIVVTPREEEPQIVVPMADVVVRVPGASAEEVEKLVTTPLERLLWQIDGVEYVYSISRKDMAAVTVRFFVGENREDSLIKLHTMIAKNVDLAPGIVEGWVVKPVEIDDVPIVALTLHADHGYETLYSDHDLRRMAEEMFHRLAEVENVSRITLHSGRSREVRVEIRPERLTGFNISPLEVRRALAGADRALTAGDLVAADRRTRVVSQSFLLSAGEAASLVVGVFDGRPVYLRDVADISDGPGEPADYSRIGFSDTYLSRLGLDTAHPSRPAVTLAVAKKRGVNAVTVADTVVVRAEELQREVLPRGVTLTVTRNQGETAQAKVNELLSSLGFAIVTVVALLAFALGWREALVVALAVPMSFSLALFVNHLFGYTINRVTLFALILSLGLVVDDPITNVDNIQRHIRAGIKNSLEATLDAVREVLPPVIMSTLAIIVSFTPLFFITGMMGPYMAPMAANVPLTVTFSTLAALTVVPWMAWLLLRHRHGQTAPDTAAAAEEGNRGPAPNARLLAVYTRIITPFLGTPRNRRLLAVGILAGLGLCLGLVALRLVPLKMLPFDNKNELQLLVDMPEGTTLERTDRTLRDFEAFLRTVPEVTTLVTYAGSPSPMDFNGMVRHYYWRDEPHLGEIRINLTDKSERTMQSHAIALRLRDHLDTVALRHGAVIKLVETPPGPPVLSTLTAEIYGRPDLPYPVLLDGAAHLREMMRSEPGVVDVDDSSEADRPMLDFVLDKEKAALHGITASDVVQTLRLALSGEEPAFVHAPGERQPLPVRVVLPAALRTGTQALDHLTMKSASGAMVPLAEVGSFREIATDQPILHKNLRRVAYVYAETAGVPPGEAVLDLKKRLRSDPMPPGTTVDWAGEGEWKITLDVFRDLGLANAAALASIYVLLVIQTGTFLMPLLVMSAVPLTLLGILPGFWLLNLAAGSSVGGYADPVFFTATSMIGMIALGGIVIRNSLVLIEFIQSELAAGRPLREAIIQSGAVRMRPILLTALTTALGAWPITLDPIFSGLAWALIFGLAASTLFTLVVVPSGYYALYGGGKDNPAS</sequence>
<dbReference type="Gene3D" id="3.30.70.1430">
    <property type="entry name" value="Multidrug efflux transporter AcrB pore domain"/>
    <property type="match status" value="2"/>
</dbReference>
<organism evidence="2 3">
    <name type="scientific">Pseudodesulfovibrio alkaliphilus</name>
    <dbReference type="NCBI Taxonomy" id="2661613"/>
    <lineage>
        <taxon>Bacteria</taxon>
        <taxon>Pseudomonadati</taxon>
        <taxon>Thermodesulfobacteriota</taxon>
        <taxon>Desulfovibrionia</taxon>
        <taxon>Desulfovibrionales</taxon>
        <taxon>Desulfovibrionaceae</taxon>
    </lineage>
</organism>
<feature type="transmembrane region" description="Helical" evidence="1">
    <location>
        <begin position="942"/>
        <end position="965"/>
    </location>
</feature>
<dbReference type="SUPFAM" id="SSF82693">
    <property type="entry name" value="Multidrug efflux transporter AcrB pore domain, PN1, PN2, PC1 and PC2 subdomains"/>
    <property type="match status" value="3"/>
</dbReference>
<feature type="transmembrane region" description="Helical" evidence="1">
    <location>
        <begin position="569"/>
        <end position="590"/>
    </location>
</feature>
<dbReference type="SUPFAM" id="SSF82866">
    <property type="entry name" value="Multidrug efflux transporter AcrB transmembrane domain"/>
    <property type="match status" value="2"/>
</dbReference>
<evidence type="ECO:0000256" key="1">
    <source>
        <dbReference type="SAM" id="Phobius"/>
    </source>
</evidence>
<proteinExistence type="predicted"/>
<dbReference type="Pfam" id="PF00873">
    <property type="entry name" value="ACR_tran"/>
    <property type="match status" value="1"/>
</dbReference>
<dbReference type="Gene3D" id="1.20.1640.10">
    <property type="entry name" value="Multidrug efflux transporter AcrB transmembrane domain"/>
    <property type="match status" value="2"/>
</dbReference>
<protein>
    <submittedName>
        <fullName evidence="2">AcrB/AcrD/AcrF family protein</fullName>
    </submittedName>
</protein>
<feature type="transmembrane region" description="Helical" evidence="1">
    <location>
        <begin position="498"/>
        <end position="521"/>
    </location>
</feature>
<evidence type="ECO:0000313" key="3">
    <source>
        <dbReference type="Proteomes" id="UP000461162"/>
    </source>
</evidence>
<dbReference type="InterPro" id="IPR027463">
    <property type="entry name" value="AcrB_DN_DC_subdom"/>
</dbReference>
<dbReference type="Gene3D" id="3.30.2090.10">
    <property type="entry name" value="Multidrug efflux transporter AcrB TolC docking domain, DN and DC subdomains"/>
    <property type="match status" value="2"/>
</dbReference>
<dbReference type="SUPFAM" id="SSF82714">
    <property type="entry name" value="Multidrug efflux transporter AcrB TolC docking domain, DN and DC subdomains"/>
    <property type="match status" value="2"/>
</dbReference>
<dbReference type="GO" id="GO:0005886">
    <property type="term" value="C:plasma membrane"/>
    <property type="evidence" value="ECO:0007669"/>
    <property type="project" value="TreeGrafter"/>
</dbReference>
<keyword evidence="1" id="KW-1133">Transmembrane helix</keyword>